<protein>
    <submittedName>
        <fullName evidence="1">Uncharacterized protein</fullName>
    </submittedName>
</protein>
<evidence type="ECO:0000313" key="1">
    <source>
        <dbReference type="EMBL" id="PYD81746.1"/>
    </source>
</evidence>
<name>A0A318QQE8_9PROT</name>
<dbReference type="Proteomes" id="UP000247417">
    <property type="component" value="Unassembled WGS sequence"/>
</dbReference>
<evidence type="ECO:0000313" key="2">
    <source>
        <dbReference type="Proteomes" id="UP000247417"/>
    </source>
</evidence>
<proteinExistence type="predicted"/>
<sequence>MAALVPHAGQGVAVLDTCPDICSGGIRAWTVLLEACCLYKKKYLPVYFEMTVCPAACAAG</sequence>
<comment type="caution">
    <text evidence="1">The sequence shown here is derived from an EMBL/GenBank/DDBJ whole genome shotgun (WGS) entry which is preliminary data.</text>
</comment>
<dbReference type="AlphaFoldDB" id="A0A318QQE8"/>
<accession>A0A318QQE8</accession>
<organism evidence="1 2">
    <name type="scientific">Komagataeibacter oboediens</name>
    <dbReference type="NCBI Taxonomy" id="65958"/>
    <lineage>
        <taxon>Bacteria</taxon>
        <taxon>Pseudomonadati</taxon>
        <taxon>Pseudomonadota</taxon>
        <taxon>Alphaproteobacteria</taxon>
        <taxon>Acetobacterales</taxon>
        <taxon>Acetobacteraceae</taxon>
        <taxon>Komagataeibacter</taxon>
    </lineage>
</organism>
<gene>
    <name evidence="1" type="ORF">CFR80_09990</name>
</gene>
<dbReference type="EMBL" id="NKTX01000021">
    <property type="protein sequence ID" value="PYD81746.1"/>
    <property type="molecule type" value="Genomic_DNA"/>
</dbReference>
<reference evidence="1 2" key="1">
    <citation type="submission" date="2017-07" db="EMBL/GenBank/DDBJ databases">
        <title>A draft genome sequence of Komagataeibacter oboediens LMG 18849.</title>
        <authorList>
            <person name="Skraban J."/>
            <person name="Cleenwerck I."/>
            <person name="Vandamme P."/>
            <person name="Trcek J."/>
        </authorList>
    </citation>
    <scope>NUCLEOTIDE SEQUENCE [LARGE SCALE GENOMIC DNA]</scope>
    <source>
        <strain evidence="1 2">LMG 18849</strain>
    </source>
</reference>